<comment type="similarity">
    <text evidence="1">Belongs to the cycloisomerase 2 family.</text>
</comment>
<dbReference type="InterPro" id="IPR011048">
    <property type="entry name" value="Haem_d1_sf"/>
</dbReference>
<gene>
    <name evidence="5" type="ORF">ACFSKU_10145</name>
</gene>
<dbReference type="InterPro" id="IPR019405">
    <property type="entry name" value="Lactonase_7-beta_prop"/>
</dbReference>
<dbReference type="InterPro" id="IPR015943">
    <property type="entry name" value="WD40/YVTN_repeat-like_dom_sf"/>
</dbReference>
<evidence type="ECO:0000256" key="4">
    <source>
        <dbReference type="SAM" id="SignalP"/>
    </source>
</evidence>
<reference evidence="6" key="1">
    <citation type="journal article" date="2019" name="Int. J. Syst. Evol. Microbiol.">
        <title>The Global Catalogue of Microorganisms (GCM) 10K type strain sequencing project: providing services to taxonomists for standard genome sequencing and annotation.</title>
        <authorList>
            <consortium name="The Broad Institute Genomics Platform"/>
            <consortium name="The Broad Institute Genome Sequencing Center for Infectious Disease"/>
            <person name="Wu L."/>
            <person name="Ma J."/>
        </authorList>
    </citation>
    <scope>NUCLEOTIDE SEQUENCE [LARGE SCALE GENOMIC DNA]</scope>
    <source>
        <strain evidence="6">JCM 16545</strain>
    </source>
</reference>
<protein>
    <submittedName>
        <fullName evidence="5">Lactonase family protein</fullName>
    </submittedName>
</protein>
<dbReference type="SUPFAM" id="SSF51004">
    <property type="entry name" value="C-terminal (heme d1) domain of cytochrome cd1-nitrite reductase"/>
    <property type="match status" value="1"/>
</dbReference>
<feature type="signal peptide" evidence="4">
    <location>
        <begin position="1"/>
        <end position="29"/>
    </location>
</feature>
<feature type="compositionally biased region" description="Polar residues" evidence="3">
    <location>
        <begin position="36"/>
        <end position="51"/>
    </location>
</feature>
<comment type="caution">
    <text evidence="5">The sequence shown here is derived from an EMBL/GenBank/DDBJ whole genome shotgun (WGS) entry which is preliminary data.</text>
</comment>
<sequence length="411" mass="43923">MKRTHNHARRSLIRLAALGLAGLSLSLSSCTSSGSENNNAETAASDNKTPNTETAMVYVGTYAEPDSESIFLYSLNPESGELTCVSAAKGGENPSFLVLDGERQYLYAVNETMEYEGQNSGAVSAFSVDEKSGNLTFLNKVASKGGAPCHISVDEANKTVLVANYMGGNVAAFQIQENGQLSEASDIEQHTGTGPNQERQEAPHAHYIAPDPQNKFVISVDLGADKVLAYRLDSNSGALTPNEPATAYTSKPGTGPRHLAFHPNGRYAYVINELNSTMTALTYDANKGTFTETETVSTIPAGFNENNQCAEVKVSPDGKFLYGSNRGHNSIVVYAINESTGKLSVVQHVGTNGDWPRDFAIDQTGNVLLVANERSNNIVSFKIDKATGKLTATGYEVEVNKPVCLQVTSAF</sequence>
<keyword evidence="4" id="KW-0732">Signal</keyword>
<dbReference type="EMBL" id="JBHUHV010000029">
    <property type="protein sequence ID" value="MFD2067244.1"/>
    <property type="molecule type" value="Genomic_DNA"/>
</dbReference>
<feature type="chain" id="PRO_5045300581" evidence="4">
    <location>
        <begin position="30"/>
        <end position="411"/>
    </location>
</feature>
<proteinExistence type="inferred from homology"/>
<keyword evidence="2" id="KW-0313">Glucose metabolism</keyword>
<dbReference type="RefSeq" id="WP_229960936.1">
    <property type="nucleotide sequence ID" value="NZ_JAJJWI010000009.1"/>
</dbReference>
<accession>A0ABW4WXU6</accession>
<dbReference type="Pfam" id="PF10282">
    <property type="entry name" value="Lactonase"/>
    <property type="match status" value="1"/>
</dbReference>
<evidence type="ECO:0000256" key="1">
    <source>
        <dbReference type="ARBA" id="ARBA00005564"/>
    </source>
</evidence>
<keyword evidence="2" id="KW-0119">Carbohydrate metabolism</keyword>
<dbReference type="Gene3D" id="2.130.10.10">
    <property type="entry name" value="YVTN repeat-like/Quinoprotein amine dehydrogenase"/>
    <property type="match status" value="1"/>
</dbReference>
<evidence type="ECO:0000313" key="5">
    <source>
        <dbReference type="EMBL" id="MFD2067244.1"/>
    </source>
</evidence>
<dbReference type="PANTHER" id="PTHR30344:SF1">
    <property type="entry name" value="6-PHOSPHOGLUCONOLACTONASE"/>
    <property type="match status" value="1"/>
</dbReference>
<keyword evidence="6" id="KW-1185">Reference proteome</keyword>
<dbReference type="InterPro" id="IPR050282">
    <property type="entry name" value="Cycloisomerase_2"/>
</dbReference>
<dbReference type="PROSITE" id="PS51257">
    <property type="entry name" value="PROKAR_LIPOPROTEIN"/>
    <property type="match status" value="1"/>
</dbReference>
<evidence type="ECO:0000313" key="6">
    <source>
        <dbReference type="Proteomes" id="UP001597369"/>
    </source>
</evidence>
<evidence type="ECO:0000256" key="3">
    <source>
        <dbReference type="SAM" id="MobiDB-lite"/>
    </source>
</evidence>
<name>A0ABW4WXU6_9BACT</name>
<dbReference type="PANTHER" id="PTHR30344">
    <property type="entry name" value="6-PHOSPHOGLUCONOLACTONASE-RELATED"/>
    <property type="match status" value="1"/>
</dbReference>
<evidence type="ECO:0000256" key="2">
    <source>
        <dbReference type="ARBA" id="ARBA00022526"/>
    </source>
</evidence>
<organism evidence="5 6">
    <name type="scientific">Pontibacter silvestris</name>
    <dbReference type="NCBI Taxonomy" id="2305183"/>
    <lineage>
        <taxon>Bacteria</taxon>
        <taxon>Pseudomonadati</taxon>
        <taxon>Bacteroidota</taxon>
        <taxon>Cytophagia</taxon>
        <taxon>Cytophagales</taxon>
        <taxon>Hymenobacteraceae</taxon>
        <taxon>Pontibacter</taxon>
    </lineage>
</organism>
<feature type="region of interest" description="Disordered" evidence="3">
    <location>
        <begin position="31"/>
        <end position="51"/>
    </location>
</feature>
<dbReference type="Proteomes" id="UP001597369">
    <property type="component" value="Unassembled WGS sequence"/>
</dbReference>